<protein>
    <submittedName>
        <fullName evidence="5">LacI family transcriptional regulator</fullName>
    </submittedName>
</protein>
<dbReference type="InterPro" id="IPR000843">
    <property type="entry name" value="HTH_LacI"/>
</dbReference>
<dbReference type="Proteomes" id="UP000027064">
    <property type="component" value="Unassembled WGS sequence"/>
</dbReference>
<keyword evidence="6" id="KW-1185">Reference proteome</keyword>
<dbReference type="EMBL" id="JNCA01000009">
    <property type="protein sequence ID" value="KDN55858.1"/>
    <property type="molecule type" value="Genomic_DNA"/>
</dbReference>
<gene>
    <name evidence="5" type="ORF">FEM21_10490</name>
</gene>
<organism evidence="5 6">
    <name type="scientific">Flavobacterium seoulense</name>
    <dbReference type="NCBI Taxonomy" id="1492738"/>
    <lineage>
        <taxon>Bacteria</taxon>
        <taxon>Pseudomonadati</taxon>
        <taxon>Bacteroidota</taxon>
        <taxon>Flavobacteriia</taxon>
        <taxon>Flavobacteriales</taxon>
        <taxon>Flavobacteriaceae</taxon>
        <taxon>Flavobacterium</taxon>
    </lineage>
</organism>
<dbReference type="Gene3D" id="1.10.260.40">
    <property type="entry name" value="lambda repressor-like DNA-binding domains"/>
    <property type="match status" value="1"/>
</dbReference>
<dbReference type="InterPro" id="IPR001761">
    <property type="entry name" value="Peripla_BP/Lac1_sug-bd_dom"/>
</dbReference>
<dbReference type="PROSITE" id="PS50932">
    <property type="entry name" value="HTH_LACI_2"/>
    <property type="match status" value="1"/>
</dbReference>
<dbReference type="Pfam" id="PF00532">
    <property type="entry name" value="Peripla_BP_1"/>
    <property type="match status" value="1"/>
</dbReference>
<dbReference type="PATRIC" id="fig|1492738.3.peg.1041"/>
<evidence type="ECO:0000313" key="6">
    <source>
        <dbReference type="Proteomes" id="UP000027064"/>
    </source>
</evidence>
<name>A0A066WTI2_9FLAO</name>
<dbReference type="PANTHER" id="PTHR30146">
    <property type="entry name" value="LACI-RELATED TRANSCRIPTIONAL REPRESSOR"/>
    <property type="match status" value="1"/>
</dbReference>
<dbReference type="PANTHER" id="PTHR30146:SF109">
    <property type="entry name" value="HTH-TYPE TRANSCRIPTIONAL REGULATOR GALS"/>
    <property type="match status" value="1"/>
</dbReference>
<dbReference type="OrthoDB" id="9768806at2"/>
<dbReference type="Pfam" id="PF00356">
    <property type="entry name" value="LacI"/>
    <property type="match status" value="1"/>
</dbReference>
<dbReference type="SUPFAM" id="SSF53822">
    <property type="entry name" value="Periplasmic binding protein-like I"/>
    <property type="match status" value="1"/>
</dbReference>
<dbReference type="SUPFAM" id="SSF47413">
    <property type="entry name" value="lambda repressor-like DNA-binding domains"/>
    <property type="match status" value="1"/>
</dbReference>
<comment type="caution">
    <text evidence="5">The sequence shown here is derived from an EMBL/GenBank/DDBJ whole genome shotgun (WGS) entry which is preliminary data.</text>
</comment>
<dbReference type="InterPro" id="IPR010982">
    <property type="entry name" value="Lambda_DNA-bd_dom_sf"/>
</dbReference>
<dbReference type="STRING" id="1492738.FEM21_10490"/>
<evidence type="ECO:0000256" key="1">
    <source>
        <dbReference type="ARBA" id="ARBA00023015"/>
    </source>
</evidence>
<keyword evidence="2" id="KW-0238">DNA-binding</keyword>
<evidence type="ECO:0000259" key="4">
    <source>
        <dbReference type="PROSITE" id="PS50932"/>
    </source>
</evidence>
<dbReference type="AlphaFoldDB" id="A0A066WTI2"/>
<evidence type="ECO:0000256" key="3">
    <source>
        <dbReference type="ARBA" id="ARBA00023163"/>
    </source>
</evidence>
<dbReference type="GO" id="GO:0000976">
    <property type="term" value="F:transcription cis-regulatory region binding"/>
    <property type="evidence" value="ECO:0007669"/>
    <property type="project" value="TreeGrafter"/>
</dbReference>
<proteinExistence type="predicted"/>
<dbReference type="Gene3D" id="3.40.50.2300">
    <property type="match status" value="2"/>
</dbReference>
<dbReference type="CDD" id="cd01392">
    <property type="entry name" value="HTH_LacI"/>
    <property type="match status" value="1"/>
</dbReference>
<reference evidence="5 6" key="1">
    <citation type="submission" date="2014-05" db="EMBL/GenBank/DDBJ databases">
        <title>Genome Sequence of Flavobacterium sp. EM1321.</title>
        <authorList>
            <person name="Shin S.-K."/>
            <person name="Yi H."/>
        </authorList>
    </citation>
    <scope>NUCLEOTIDE SEQUENCE [LARGE SCALE GENOMIC DNA]</scope>
    <source>
        <strain evidence="5 6">EM1321</strain>
    </source>
</reference>
<sequence>MKTKITISDIAKELGIAPATVSRALSNHPEISTATKKKVKAVAERLDYRPNKMASSLRSGKTKLIGVLIPTAEHLFFGSVIHGISNLASQHGYDVLIYQSNESEAFEKKGIDTFIDARVDGILVSISKNTTDFSHFELAKEKNIPIAFFDRTNDSLEISSVCIDDYLGAFMATESLIKSGYQRIAHISGPEHIKAFSERIRGYKAALSQYKIAFDSNLIYTGNISIDAGRNGVQHFLKLERKPDAIFGVEDFTALGALKELKTIGIKVPEEFGVIGFCNDLFGEHITPSLSTIDQKTVQMGEEAFNLIYELISKKSEKTNYQKRILTPTLILRESSKRE</sequence>
<keyword evidence="1" id="KW-0805">Transcription regulation</keyword>
<dbReference type="GO" id="GO:0003700">
    <property type="term" value="F:DNA-binding transcription factor activity"/>
    <property type="evidence" value="ECO:0007669"/>
    <property type="project" value="TreeGrafter"/>
</dbReference>
<evidence type="ECO:0000313" key="5">
    <source>
        <dbReference type="EMBL" id="KDN55858.1"/>
    </source>
</evidence>
<evidence type="ECO:0000256" key="2">
    <source>
        <dbReference type="ARBA" id="ARBA00023125"/>
    </source>
</evidence>
<dbReference type="RefSeq" id="WP_035658621.1">
    <property type="nucleotide sequence ID" value="NZ_JNCA01000009.1"/>
</dbReference>
<accession>A0A066WTI2</accession>
<dbReference type="CDD" id="cd06267">
    <property type="entry name" value="PBP1_LacI_sugar_binding-like"/>
    <property type="match status" value="1"/>
</dbReference>
<dbReference type="SMART" id="SM00354">
    <property type="entry name" value="HTH_LACI"/>
    <property type="match status" value="1"/>
</dbReference>
<keyword evidence="3" id="KW-0804">Transcription</keyword>
<feature type="domain" description="HTH lacI-type" evidence="4">
    <location>
        <begin position="5"/>
        <end position="59"/>
    </location>
</feature>
<dbReference type="eggNOG" id="COG1609">
    <property type="taxonomic scope" value="Bacteria"/>
</dbReference>
<dbReference type="InterPro" id="IPR028082">
    <property type="entry name" value="Peripla_BP_I"/>
</dbReference>